<evidence type="ECO:0000313" key="4">
    <source>
        <dbReference type="Proteomes" id="UP001209317"/>
    </source>
</evidence>
<dbReference type="PANTHER" id="PTHR11820">
    <property type="entry name" value="ACYLPYRUVASE"/>
    <property type="match status" value="1"/>
</dbReference>
<dbReference type="Proteomes" id="UP001209317">
    <property type="component" value="Unassembled WGS sequence"/>
</dbReference>
<dbReference type="Pfam" id="PF01557">
    <property type="entry name" value="FAA_hydrolase"/>
    <property type="match status" value="1"/>
</dbReference>
<keyword evidence="1" id="KW-0479">Metal-binding</keyword>
<dbReference type="Gene3D" id="3.90.850.10">
    <property type="entry name" value="Fumarylacetoacetase-like, C-terminal domain"/>
    <property type="match status" value="1"/>
</dbReference>
<reference evidence="3" key="1">
    <citation type="submission" date="2022-10" db="EMBL/GenBank/DDBJ databases">
        <authorList>
            <person name="Kim H.S."/>
            <person name="Kim J.-S."/>
            <person name="Suh M.K."/>
            <person name="Eom M.K."/>
            <person name="Lee J.-S."/>
        </authorList>
    </citation>
    <scope>NUCLEOTIDE SEQUENCE</scope>
    <source>
        <strain evidence="3">LIP-5</strain>
    </source>
</reference>
<organism evidence="3 4">
    <name type="scientific">Haoranjiania flava</name>
    <dbReference type="NCBI Taxonomy" id="1856322"/>
    <lineage>
        <taxon>Bacteria</taxon>
        <taxon>Pseudomonadati</taxon>
        <taxon>Bacteroidota</taxon>
        <taxon>Chitinophagia</taxon>
        <taxon>Chitinophagales</taxon>
        <taxon>Chitinophagaceae</taxon>
        <taxon>Haoranjiania</taxon>
    </lineage>
</organism>
<gene>
    <name evidence="3" type="ORF">OD355_05865</name>
</gene>
<dbReference type="GO" id="GO:0018773">
    <property type="term" value="F:acetylpyruvate hydrolase activity"/>
    <property type="evidence" value="ECO:0007669"/>
    <property type="project" value="TreeGrafter"/>
</dbReference>
<evidence type="ECO:0000256" key="1">
    <source>
        <dbReference type="ARBA" id="ARBA00022723"/>
    </source>
</evidence>
<dbReference type="PANTHER" id="PTHR11820:SF7">
    <property type="entry name" value="ACYLPYRUVASE FAHD1, MITOCHONDRIAL"/>
    <property type="match status" value="1"/>
</dbReference>
<name>A0AAE3IN66_9BACT</name>
<protein>
    <submittedName>
        <fullName evidence="3">Fumarylacetoacetate hydrolase family protein</fullName>
    </submittedName>
</protein>
<dbReference type="RefSeq" id="WP_263037529.1">
    <property type="nucleotide sequence ID" value="NZ_JAOTPL010000006.1"/>
</dbReference>
<evidence type="ECO:0000259" key="2">
    <source>
        <dbReference type="Pfam" id="PF01557"/>
    </source>
</evidence>
<dbReference type="AlphaFoldDB" id="A0AAE3IN66"/>
<sequence length="198" mass="22638">MNIFCIGRNYVAHAKELNSEVPKEPVVFMKPATSLSKFEYPAFSEDVHYECELVFHICKEGKNIPEEDAKHYYDKITVGLDFTARDLQDKLKDKGLPWEKCKGFDGSAFIAGWIDVNDIQNRADIEFQLYKNDNLVQQGFSQDMIFSIEQLIAHISQYFRLHPGDVVFTGTPEGVGPVVPGDILRGTLENREMFRLVI</sequence>
<keyword evidence="3" id="KW-0378">Hydrolase</keyword>
<comment type="caution">
    <text evidence="3">The sequence shown here is derived from an EMBL/GenBank/DDBJ whole genome shotgun (WGS) entry which is preliminary data.</text>
</comment>
<dbReference type="SUPFAM" id="SSF56529">
    <property type="entry name" value="FAH"/>
    <property type="match status" value="1"/>
</dbReference>
<evidence type="ECO:0000313" key="3">
    <source>
        <dbReference type="EMBL" id="MCU7694041.1"/>
    </source>
</evidence>
<accession>A0AAE3IN66</accession>
<dbReference type="InterPro" id="IPR036663">
    <property type="entry name" value="Fumarylacetoacetase_C_sf"/>
</dbReference>
<dbReference type="InterPro" id="IPR011234">
    <property type="entry name" value="Fumarylacetoacetase-like_C"/>
</dbReference>
<keyword evidence="4" id="KW-1185">Reference proteome</keyword>
<feature type="domain" description="Fumarylacetoacetase-like C-terminal" evidence="2">
    <location>
        <begin position="3"/>
        <end position="185"/>
    </location>
</feature>
<proteinExistence type="predicted"/>
<dbReference type="GO" id="GO:0046872">
    <property type="term" value="F:metal ion binding"/>
    <property type="evidence" value="ECO:0007669"/>
    <property type="project" value="UniProtKB-KW"/>
</dbReference>
<dbReference type="EMBL" id="JAOTPL010000006">
    <property type="protein sequence ID" value="MCU7694041.1"/>
    <property type="molecule type" value="Genomic_DNA"/>
</dbReference>